<dbReference type="UniPathway" id="UPA00077">
    <property type="reaction ID" value="UER00156"/>
</dbReference>
<evidence type="ECO:0000256" key="8">
    <source>
        <dbReference type="ARBA" id="ARBA00022909"/>
    </source>
</evidence>
<dbReference type="KEGG" id="tra:Trad_1463"/>
<keyword evidence="13" id="KW-1185">Reference proteome</keyword>
<evidence type="ECO:0000256" key="9">
    <source>
        <dbReference type="RuleBase" id="RU361205"/>
    </source>
</evidence>
<dbReference type="GO" id="GO:0046656">
    <property type="term" value="P:folic acid biosynthetic process"/>
    <property type="evidence" value="ECO:0007669"/>
    <property type="project" value="UniProtKB-KW"/>
</dbReference>
<keyword evidence="8 9" id="KW-0289">Folate biosynthesis</keyword>
<dbReference type="PANTHER" id="PTHR20941:SF1">
    <property type="entry name" value="FOLIC ACID SYNTHESIS PROTEIN FOL1"/>
    <property type="match status" value="1"/>
</dbReference>
<evidence type="ECO:0000256" key="3">
    <source>
        <dbReference type="ARBA" id="ARBA00004763"/>
    </source>
</evidence>
<dbReference type="GO" id="GO:0046654">
    <property type="term" value="P:tetrahydrofolate biosynthetic process"/>
    <property type="evidence" value="ECO:0007669"/>
    <property type="project" value="UniProtKB-UniPathway"/>
</dbReference>
<evidence type="ECO:0000259" key="11">
    <source>
        <dbReference type="PROSITE" id="PS50972"/>
    </source>
</evidence>
<keyword evidence="5 9" id="KW-0808">Transferase</keyword>
<evidence type="ECO:0000256" key="1">
    <source>
        <dbReference type="ARBA" id="ARBA00000012"/>
    </source>
</evidence>
<evidence type="ECO:0000256" key="10">
    <source>
        <dbReference type="SAM" id="MobiDB-lite"/>
    </source>
</evidence>
<dbReference type="PROSITE" id="PS00792">
    <property type="entry name" value="DHPS_1"/>
    <property type="match status" value="1"/>
</dbReference>
<proteinExistence type="inferred from homology"/>
<comment type="function">
    <text evidence="9">Catalyzes the condensation of para-aminobenzoate (pABA) with 6-hydroxymethyl-7,8-dihydropterin diphosphate (DHPt-PP) to form 7,8-dihydropteroate (H2Pte), the immediate precursor of folate derivatives.</text>
</comment>
<dbReference type="HOGENOM" id="CLU_008023_1_3_0"/>
<dbReference type="SUPFAM" id="SSF51717">
    <property type="entry name" value="Dihydropteroate synthetase-like"/>
    <property type="match status" value="1"/>
</dbReference>
<dbReference type="Pfam" id="PF00809">
    <property type="entry name" value="Pterin_bind"/>
    <property type="match status" value="1"/>
</dbReference>
<dbReference type="GO" id="GO:0005829">
    <property type="term" value="C:cytosol"/>
    <property type="evidence" value="ECO:0007669"/>
    <property type="project" value="TreeGrafter"/>
</dbReference>
<evidence type="ECO:0000256" key="7">
    <source>
        <dbReference type="ARBA" id="ARBA00022842"/>
    </source>
</evidence>
<evidence type="ECO:0000256" key="2">
    <source>
        <dbReference type="ARBA" id="ARBA00001946"/>
    </source>
</evidence>
<dbReference type="EMBL" id="CP002049">
    <property type="protein sequence ID" value="ADI14585.1"/>
    <property type="molecule type" value="Genomic_DNA"/>
</dbReference>
<comment type="cofactor">
    <cofactor evidence="2 9">
        <name>Mg(2+)</name>
        <dbReference type="ChEBI" id="CHEBI:18420"/>
    </cofactor>
</comment>
<dbReference type="GO" id="GO:0004156">
    <property type="term" value="F:dihydropteroate synthase activity"/>
    <property type="evidence" value="ECO:0007669"/>
    <property type="project" value="UniProtKB-EC"/>
</dbReference>
<dbReference type="OrthoDB" id="9811744at2"/>
<protein>
    <recommendedName>
        <fullName evidence="4 9">Dihydropteroate synthase</fullName>
        <shortName evidence="9">DHPS</shortName>
        <ecNumber evidence="4 9">2.5.1.15</ecNumber>
    </recommendedName>
    <alternativeName>
        <fullName evidence="9">Dihydropteroate pyrophosphorylase</fullName>
    </alternativeName>
</protein>
<comment type="similarity">
    <text evidence="9">Belongs to the DHPS family.</text>
</comment>
<name>D7CXI3_TRURR</name>
<sequence length="317" mass="32750">MKSYPAESRYDKPVTTPPSRPASTPTGHGLTFAYPVPGGVRTAAGWRWRWSGVAVMGILNVTPDSFSDGGRYLAPERAAAHAQALIAAGAAVLDVGAESTRPGAEPVPAEVELDRLLPVLARLKGAPVPLSVDTYKPEVAAAALAAGAHLVNDVSGLRDPEMVRVCAAAGAPAVVMHMQGTPKTMQDAPHYEDVVGEVRGFLQARAAAALEAGVPSVLLDPGIGFGKTLAHNLALLRNLRAFTALGHPVLLGASRKGIVRLLTGAEAPEARDAGSLALHLWGVQQGVSMVRVHEVAAHVSALKAWAALADEGAVGET</sequence>
<dbReference type="PANTHER" id="PTHR20941">
    <property type="entry name" value="FOLATE SYNTHESIS PROTEINS"/>
    <property type="match status" value="1"/>
</dbReference>
<feature type="domain" description="Pterin-binding" evidence="11">
    <location>
        <begin position="53"/>
        <end position="303"/>
    </location>
</feature>
<dbReference type="NCBIfam" id="TIGR01496">
    <property type="entry name" value="DHPS"/>
    <property type="match status" value="1"/>
</dbReference>
<dbReference type="Proteomes" id="UP000000379">
    <property type="component" value="Chromosome"/>
</dbReference>
<dbReference type="CDD" id="cd00739">
    <property type="entry name" value="DHPS"/>
    <property type="match status" value="1"/>
</dbReference>
<comment type="catalytic activity">
    <reaction evidence="1">
        <text>(7,8-dihydropterin-6-yl)methyl diphosphate + 4-aminobenzoate = 7,8-dihydropteroate + diphosphate</text>
        <dbReference type="Rhea" id="RHEA:19949"/>
        <dbReference type="ChEBI" id="CHEBI:17836"/>
        <dbReference type="ChEBI" id="CHEBI:17839"/>
        <dbReference type="ChEBI" id="CHEBI:33019"/>
        <dbReference type="ChEBI" id="CHEBI:72950"/>
        <dbReference type="EC" id="2.5.1.15"/>
    </reaction>
</comment>
<dbReference type="InterPro" id="IPR045031">
    <property type="entry name" value="DHP_synth-like"/>
</dbReference>
<dbReference type="InterPro" id="IPR006390">
    <property type="entry name" value="DHP_synth_dom"/>
</dbReference>
<evidence type="ECO:0000256" key="4">
    <source>
        <dbReference type="ARBA" id="ARBA00012458"/>
    </source>
</evidence>
<dbReference type="Gene3D" id="3.20.20.20">
    <property type="entry name" value="Dihydropteroate synthase-like"/>
    <property type="match status" value="1"/>
</dbReference>
<evidence type="ECO:0000256" key="5">
    <source>
        <dbReference type="ARBA" id="ARBA00022679"/>
    </source>
</evidence>
<dbReference type="PROSITE" id="PS50972">
    <property type="entry name" value="PTERIN_BINDING"/>
    <property type="match status" value="1"/>
</dbReference>
<evidence type="ECO:0000256" key="6">
    <source>
        <dbReference type="ARBA" id="ARBA00022723"/>
    </source>
</evidence>
<gene>
    <name evidence="12" type="ordered locus">Trad_1463</name>
</gene>
<dbReference type="eggNOG" id="COG0294">
    <property type="taxonomic scope" value="Bacteria"/>
</dbReference>
<dbReference type="AlphaFoldDB" id="D7CXI3"/>
<keyword evidence="7 9" id="KW-0460">Magnesium</keyword>
<dbReference type="InterPro" id="IPR011005">
    <property type="entry name" value="Dihydropteroate_synth-like_sf"/>
</dbReference>
<dbReference type="GO" id="GO:0046872">
    <property type="term" value="F:metal ion binding"/>
    <property type="evidence" value="ECO:0007669"/>
    <property type="project" value="UniProtKB-KW"/>
</dbReference>
<organism evidence="12 13">
    <name type="scientific">Truepera radiovictrix (strain DSM 17093 / CIP 108686 / LMG 22925 / RQ-24)</name>
    <dbReference type="NCBI Taxonomy" id="649638"/>
    <lineage>
        <taxon>Bacteria</taxon>
        <taxon>Thermotogati</taxon>
        <taxon>Deinococcota</taxon>
        <taxon>Deinococci</taxon>
        <taxon>Trueperales</taxon>
        <taxon>Trueperaceae</taxon>
        <taxon>Truepera</taxon>
    </lineage>
</organism>
<evidence type="ECO:0000313" key="13">
    <source>
        <dbReference type="Proteomes" id="UP000000379"/>
    </source>
</evidence>
<accession>D7CXI3</accession>
<keyword evidence="6 9" id="KW-0479">Metal-binding</keyword>
<dbReference type="InterPro" id="IPR000489">
    <property type="entry name" value="Pterin-binding_dom"/>
</dbReference>
<reference evidence="12 13" key="2">
    <citation type="journal article" date="2011" name="Stand. Genomic Sci.">
        <title>Complete genome sequence of Truepera radiovictrix type strain (RQ-24).</title>
        <authorList>
            <person name="Ivanova N."/>
            <person name="Rohde C."/>
            <person name="Munk C."/>
            <person name="Nolan M."/>
            <person name="Lucas S."/>
            <person name="Del Rio T.G."/>
            <person name="Tice H."/>
            <person name="Deshpande S."/>
            <person name="Cheng J.F."/>
            <person name="Tapia R."/>
            <person name="Han C."/>
            <person name="Goodwin L."/>
            <person name="Pitluck S."/>
            <person name="Liolios K."/>
            <person name="Mavromatis K."/>
            <person name="Mikhailova N."/>
            <person name="Pati A."/>
            <person name="Chen A."/>
            <person name="Palaniappan K."/>
            <person name="Land M."/>
            <person name="Hauser L."/>
            <person name="Chang Y.J."/>
            <person name="Jeffries C.D."/>
            <person name="Brambilla E."/>
            <person name="Rohde M."/>
            <person name="Goker M."/>
            <person name="Tindall B.J."/>
            <person name="Woyke T."/>
            <person name="Bristow J."/>
            <person name="Eisen J.A."/>
            <person name="Markowitz V."/>
            <person name="Hugenholtz P."/>
            <person name="Kyrpides N.C."/>
            <person name="Klenk H.P."/>
            <person name="Lapidus A."/>
        </authorList>
    </citation>
    <scope>NUCLEOTIDE SEQUENCE [LARGE SCALE GENOMIC DNA]</scope>
    <source>
        <strain evidence="13">DSM 17093 / CIP 108686 / LMG 22925 / RQ-24</strain>
    </source>
</reference>
<dbReference type="STRING" id="649638.Trad_1463"/>
<dbReference type="EC" id="2.5.1.15" evidence="4 9"/>
<dbReference type="RefSeq" id="WP_013177953.1">
    <property type="nucleotide sequence ID" value="NC_014221.1"/>
</dbReference>
<dbReference type="PROSITE" id="PS00793">
    <property type="entry name" value="DHPS_2"/>
    <property type="match status" value="1"/>
</dbReference>
<comment type="pathway">
    <text evidence="3 9">Cofactor biosynthesis; tetrahydrofolate biosynthesis; 7,8-dihydrofolate from 2-amino-4-hydroxy-6-hydroxymethyl-7,8-dihydropteridine diphosphate and 4-aminobenzoate: step 1/2.</text>
</comment>
<reference evidence="13" key="1">
    <citation type="submission" date="2010-05" db="EMBL/GenBank/DDBJ databases">
        <title>The complete genome of Truepera radiovictris DSM 17093.</title>
        <authorList>
            <consortium name="US DOE Joint Genome Institute (JGI-PGF)"/>
            <person name="Lucas S."/>
            <person name="Copeland A."/>
            <person name="Lapidus A."/>
            <person name="Glavina del Rio T."/>
            <person name="Dalin E."/>
            <person name="Tice H."/>
            <person name="Bruce D."/>
            <person name="Goodwin L."/>
            <person name="Pitluck S."/>
            <person name="Kyrpides N."/>
            <person name="Mavromatis K."/>
            <person name="Ovchinnikova G."/>
            <person name="Munk A.C."/>
            <person name="Detter J.C."/>
            <person name="Han C."/>
            <person name="Tapia R."/>
            <person name="Land M."/>
            <person name="Hauser L."/>
            <person name="Markowitz V."/>
            <person name="Cheng J.-F."/>
            <person name="Hugenholtz P."/>
            <person name="Woyke T."/>
            <person name="Wu D."/>
            <person name="Tindall B."/>
            <person name="Pomrenke H.G."/>
            <person name="Brambilla E."/>
            <person name="Klenk H.-P."/>
            <person name="Eisen J.A."/>
        </authorList>
    </citation>
    <scope>NUCLEOTIDE SEQUENCE [LARGE SCALE GENOMIC DNA]</scope>
    <source>
        <strain evidence="13">DSM 17093 / CIP 108686 / LMG 22925 / RQ-24</strain>
    </source>
</reference>
<feature type="region of interest" description="Disordered" evidence="10">
    <location>
        <begin position="1"/>
        <end position="28"/>
    </location>
</feature>
<evidence type="ECO:0000313" key="12">
    <source>
        <dbReference type="EMBL" id="ADI14585.1"/>
    </source>
</evidence>